<dbReference type="PANTHER" id="PTHR17490:SF16">
    <property type="entry name" value="THREONYLCARBAMOYL-AMP SYNTHASE"/>
    <property type="match status" value="1"/>
</dbReference>
<dbReference type="OrthoDB" id="9814580at2"/>
<dbReference type="PANTHER" id="PTHR17490">
    <property type="entry name" value="SUA5"/>
    <property type="match status" value="1"/>
</dbReference>
<dbReference type="InterPro" id="IPR010923">
    <property type="entry name" value="T(6)A37_SUA5"/>
</dbReference>
<dbReference type="Gene3D" id="3.90.870.10">
    <property type="entry name" value="DHBP synthase"/>
    <property type="match status" value="1"/>
</dbReference>
<dbReference type="EC" id="2.7.7.87" evidence="3 13"/>
<comment type="subcellular location">
    <subcellularLocation>
        <location evidence="1 13">Cytoplasm</location>
    </subcellularLocation>
</comment>
<dbReference type="FunFam" id="3.90.870.10:FF:000009">
    <property type="entry name" value="Threonylcarbamoyl-AMP synthase, putative"/>
    <property type="match status" value="1"/>
</dbReference>
<evidence type="ECO:0000256" key="3">
    <source>
        <dbReference type="ARBA" id="ARBA00012584"/>
    </source>
</evidence>
<evidence type="ECO:0000256" key="9">
    <source>
        <dbReference type="ARBA" id="ARBA00022741"/>
    </source>
</evidence>
<evidence type="ECO:0000259" key="15">
    <source>
        <dbReference type="PROSITE" id="PS51163"/>
    </source>
</evidence>
<feature type="binding site" evidence="14">
    <location>
        <position position="30"/>
    </location>
    <ligand>
        <name>L-threonine</name>
        <dbReference type="ChEBI" id="CHEBI:57926"/>
    </ligand>
</feature>
<comment type="function">
    <text evidence="13">Required for the formation of a threonylcarbamoyl group on adenosine at position 37 (t(6)A37) in tRNAs that read codons beginning with adenine.</text>
</comment>
<dbReference type="GeneID" id="98567519"/>
<dbReference type="RefSeq" id="WP_126778695.1">
    <property type="nucleotide sequence ID" value="NZ_CP177121.1"/>
</dbReference>
<dbReference type="Pfam" id="PF01300">
    <property type="entry name" value="Sua5_yciO_yrdC"/>
    <property type="match status" value="1"/>
</dbReference>
<sequence length="340" mass="36634">METKIFKQANIEAAANCLKAGEVVAFPTETVYGLGADATNALAIAKVYQAKGRPSDNPLIVHITDKSQLSDYVASWSEKAEKLMAAFWPGPLTLIFNIKKGSLPSNATGGLGTVGFRVPNNQLALDLIAKAGVPLVGPSANTSGRPSPTTAAHVFHDLAGKIAGILDDGPTEVGLESTVLDLTSEIPVILRPGLITQEQLMAVVGDIKLDQHLVDENEAPKAPGMKYQHYAPVTKVMMIDCHQSKWGAALKWANEEGLQVGLLANQQLINQYQGEFQVAYPLSQDNNVLVASKNLFSGLRALDELDPQLDLILAETYPDQGEGRAYMNRLKKAANQEYFN</sequence>
<feature type="binding site" evidence="14">
    <location>
        <position position="113"/>
    </location>
    <ligand>
        <name>ATP</name>
        <dbReference type="ChEBI" id="CHEBI:30616"/>
    </ligand>
</feature>
<feature type="binding site" evidence="14">
    <location>
        <position position="117"/>
    </location>
    <ligand>
        <name>L-threonine</name>
        <dbReference type="ChEBI" id="CHEBI:57926"/>
    </ligand>
</feature>
<name>A0A429ZTN3_9ENTE</name>
<feature type="binding site" evidence="14">
    <location>
        <position position="62"/>
    </location>
    <ligand>
        <name>L-threonine</name>
        <dbReference type="ChEBI" id="CHEBI:57926"/>
    </ligand>
</feature>
<keyword evidence="6 13" id="KW-0808">Transferase</keyword>
<evidence type="ECO:0000256" key="8">
    <source>
        <dbReference type="ARBA" id="ARBA00022695"/>
    </source>
</evidence>
<dbReference type="AlphaFoldDB" id="A0A429ZTN3"/>
<evidence type="ECO:0000313" key="16">
    <source>
        <dbReference type="EMBL" id="RST97095.1"/>
    </source>
</evidence>
<dbReference type="Pfam" id="PF03481">
    <property type="entry name" value="Sua5_C"/>
    <property type="match status" value="1"/>
</dbReference>
<protein>
    <recommendedName>
        <fullName evidence="4 13">Threonylcarbamoyl-AMP synthase</fullName>
        <shortName evidence="13">TC-AMP synthase</shortName>
        <ecNumber evidence="3 13">2.7.7.87</ecNumber>
    </recommendedName>
    <alternativeName>
        <fullName evidence="11 13">L-threonylcarbamoyladenylate synthase</fullName>
    </alternativeName>
</protein>
<feature type="binding site" evidence="14">
    <location>
        <position position="139"/>
    </location>
    <ligand>
        <name>ATP</name>
        <dbReference type="ChEBI" id="CHEBI:30616"/>
    </ligand>
</feature>
<dbReference type="InterPro" id="IPR050156">
    <property type="entry name" value="TC-AMP_synthase_SUA5"/>
</dbReference>
<dbReference type="GO" id="GO:0005524">
    <property type="term" value="F:ATP binding"/>
    <property type="evidence" value="ECO:0007669"/>
    <property type="project" value="UniProtKB-UniRule"/>
</dbReference>
<dbReference type="EMBL" id="NGJU01000004">
    <property type="protein sequence ID" value="RST97095.1"/>
    <property type="molecule type" value="Genomic_DNA"/>
</dbReference>
<keyword evidence="7 13" id="KW-0819">tRNA processing</keyword>
<feature type="binding site" evidence="14">
    <location>
        <position position="191"/>
    </location>
    <ligand>
        <name>ATP</name>
        <dbReference type="ChEBI" id="CHEBI:30616"/>
    </ligand>
</feature>
<feature type="domain" description="YrdC-like" evidence="15">
    <location>
        <begin position="8"/>
        <end position="195"/>
    </location>
</feature>
<evidence type="ECO:0000256" key="13">
    <source>
        <dbReference type="PIRNR" id="PIRNR004930"/>
    </source>
</evidence>
<dbReference type="GO" id="GO:0003725">
    <property type="term" value="F:double-stranded RNA binding"/>
    <property type="evidence" value="ECO:0007669"/>
    <property type="project" value="UniProtKB-UniRule"/>
</dbReference>
<feature type="binding site" evidence="14">
    <location>
        <position position="177"/>
    </location>
    <ligand>
        <name>L-threonine</name>
        <dbReference type="ChEBI" id="CHEBI:57926"/>
    </ligand>
</feature>
<dbReference type="GO" id="GO:0000049">
    <property type="term" value="F:tRNA binding"/>
    <property type="evidence" value="ECO:0007669"/>
    <property type="project" value="TreeGrafter"/>
</dbReference>
<accession>A0A429ZTN3</accession>
<dbReference type="GO" id="GO:0008033">
    <property type="term" value="P:tRNA processing"/>
    <property type="evidence" value="ECO:0007669"/>
    <property type="project" value="UniProtKB-KW"/>
</dbReference>
<evidence type="ECO:0000256" key="5">
    <source>
        <dbReference type="ARBA" id="ARBA00022490"/>
    </source>
</evidence>
<evidence type="ECO:0000256" key="12">
    <source>
        <dbReference type="ARBA" id="ARBA00048366"/>
    </source>
</evidence>
<dbReference type="NCBIfam" id="TIGR00057">
    <property type="entry name" value="L-threonylcarbamoyladenylate synthase"/>
    <property type="match status" value="1"/>
</dbReference>
<evidence type="ECO:0000256" key="7">
    <source>
        <dbReference type="ARBA" id="ARBA00022694"/>
    </source>
</evidence>
<evidence type="ECO:0000256" key="2">
    <source>
        <dbReference type="ARBA" id="ARBA00007663"/>
    </source>
</evidence>
<comment type="caution">
    <text evidence="16">The sequence shown here is derived from an EMBL/GenBank/DDBJ whole genome shotgun (WGS) entry which is preliminary data.</text>
</comment>
<feature type="binding site" evidence="14">
    <location>
        <position position="230"/>
    </location>
    <ligand>
        <name>ATP</name>
        <dbReference type="ChEBI" id="CHEBI:30616"/>
    </ligand>
</feature>
<keyword evidence="5 13" id="KW-0963">Cytoplasm</keyword>
<keyword evidence="10 13" id="KW-0067">ATP-binding</keyword>
<keyword evidence="17" id="KW-1185">Reference proteome</keyword>
<evidence type="ECO:0000256" key="6">
    <source>
        <dbReference type="ARBA" id="ARBA00022679"/>
    </source>
</evidence>
<dbReference type="InterPro" id="IPR038385">
    <property type="entry name" value="Sua5/YwlC_C"/>
</dbReference>
<feature type="binding site" evidence="14">
    <location>
        <position position="147"/>
    </location>
    <ligand>
        <name>ATP</name>
        <dbReference type="ChEBI" id="CHEBI:30616"/>
    </ligand>
</feature>
<dbReference type="Proteomes" id="UP000287239">
    <property type="component" value="Unassembled WGS sequence"/>
</dbReference>
<evidence type="ECO:0000313" key="17">
    <source>
        <dbReference type="Proteomes" id="UP000287239"/>
    </source>
</evidence>
<dbReference type="GO" id="GO:0006450">
    <property type="term" value="P:regulation of translational fidelity"/>
    <property type="evidence" value="ECO:0007669"/>
    <property type="project" value="TreeGrafter"/>
</dbReference>
<comment type="catalytic activity">
    <reaction evidence="12 13">
        <text>L-threonine + hydrogencarbonate + ATP = L-threonylcarbamoyladenylate + diphosphate + H2O</text>
        <dbReference type="Rhea" id="RHEA:36407"/>
        <dbReference type="ChEBI" id="CHEBI:15377"/>
        <dbReference type="ChEBI" id="CHEBI:17544"/>
        <dbReference type="ChEBI" id="CHEBI:30616"/>
        <dbReference type="ChEBI" id="CHEBI:33019"/>
        <dbReference type="ChEBI" id="CHEBI:57926"/>
        <dbReference type="ChEBI" id="CHEBI:73682"/>
        <dbReference type="EC" id="2.7.7.87"/>
    </reaction>
</comment>
<dbReference type="Gene3D" id="3.40.50.11030">
    <property type="entry name" value="Threonylcarbamoyl-AMP synthase, C-terminal domain"/>
    <property type="match status" value="1"/>
</dbReference>
<feature type="binding site" evidence="14">
    <location>
        <position position="57"/>
    </location>
    <ligand>
        <name>ATP</name>
        <dbReference type="ChEBI" id="CHEBI:30616"/>
    </ligand>
</feature>
<evidence type="ECO:0000256" key="1">
    <source>
        <dbReference type="ARBA" id="ARBA00004496"/>
    </source>
</evidence>
<dbReference type="GO" id="GO:0061710">
    <property type="term" value="F:L-threonylcarbamoyladenylate synthase"/>
    <property type="evidence" value="ECO:0007669"/>
    <property type="project" value="UniProtKB-EC"/>
</dbReference>
<dbReference type="PIRSF" id="PIRSF004930">
    <property type="entry name" value="Tln_factor_SUA5"/>
    <property type="match status" value="1"/>
</dbReference>
<proteinExistence type="inferred from homology"/>
<evidence type="ECO:0000256" key="4">
    <source>
        <dbReference type="ARBA" id="ARBA00015492"/>
    </source>
</evidence>
<evidence type="ECO:0000256" key="14">
    <source>
        <dbReference type="PIRSR" id="PIRSR004930-1"/>
    </source>
</evidence>
<keyword evidence="8 13" id="KW-0548">Nucleotidyltransferase</keyword>
<evidence type="ECO:0000256" key="11">
    <source>
        <dbReference type="ARBA" id="ARBA00029774"/>
    </source>
</evidence>
<dbReference type="InterPro" id="IPR006070">
    <property type="entry name" value="Sua5-like_dom"/>
</dbReference>
<dbReference type="InterPro" id="IPR017945">
    <property type="entry name" value="DHBP_synth_RibB-like_a/b_dom"/>
</dbReference>
<reference evidence="16 17" key="1">
    <citation type="submission" date="2017-05" db="EMBL/GenBank/DDBJ databases">
        <title>Vagococcus spp. assemblies.</title>
        <authorList>
            <person name="Gulvik C.A."/>
        </authorList>
    </citation>
    <scope>NUCLEOTIDE SEQUENCE [LARGE SCALE GENOMIC DNA]</scope>
    <source>
        <strain evidence="16 17">NCFB 2777</strain>
    </source>
</reference>
<dbReference type="SUPFAM" id="SSF55821">
    <property type="entry name" value="YrdC/RibB"/>
    <property type="match status" value="1"/>
</dbReference>
<gene>
    <name evidence="16" type="ORF">CBF35_03990</name>
</gene>
<dbReference type="InterPro" id="IPR005145">
    <property type="entry name" value="Sua5_C"/>
</dbReference>
<feature type="binding site" evidence="14">
    <location>
        <position position="53"/>
    </location>
    <ligand>
        <name>ATP</name>
        <dbReference type="ChEBI" id="CHEBI:30616"/>
    </ligand>
</feature>
<evidence type="ECO:0000256" key="10">
    <source>
        <dbReference type="ARBA" id="ARBA00022840"/>
    </source>
</evidence>
<keyword evidence="9 13" id="KW-0547">Nucleotide-binding</keyword>
<comment type="similarity">
    <text evidence="2 13">Belongs to the SUA5 family.</text>
</comment>
<organism evidence="16 17">
    <name type="scientific">Vagococcus salmoninarum</name>
    <dbReference type="NCBI Taxonomy" id="2739"/>
    <lineage>
        <taxon>Bacteria</taxon>
        <taxon>Bacillati</taxon>
        <taxon>Bacillota</taxon>
        <taxon>Bacilli</taxon>
        <taxon>Lactobacillales</taxon>
        <taxon>Enterococcaceae</taxon>
        <taxon>Vagococcus</taxon>
    </lineage>
</organism>
<dbReference type="PROSITE" id="PS51163">
    <property type="entry name" value="YRDC"/>
    <property type="match status" value="1"/>
</dbReference>
<dbReference type="GO" id="GO:0005737">
    <property type="term" value="C:cytoplasm"/>
    <property type="evidence" value="ECO:0007669"/>
    <property type="project" value="UniProtKB-SubCell"/>
</dbReference>